<keyword evidence="3" id="KW-1185">Reference proteome</keyword>
<dbReference type="SUPFAM" id="SSF52047">
    <property type="entry name" value="RNI-like"/>
    <property type="match status" value="1"/>
</dbReference>
<gene>
    <name evidence="2" type="ORF">PIIN_01663</name>
</gene>
<evidence type="ECO:0000313" key="3">
    <source>
        <dbReference type="Proteomes" id="UP000007148"/>
    </source>
</evidence>
<dbReference type="Gene3D" id="3.80.10.10">
    <property type="entry name" value="Ribonuclease Inhibitor"/>
    <property type="match status" value="1"/>
</dbReference>
<comment type="caution">
    <text evidence="2">The sequence shown here is derived from an EMBL/GenBank/DDBJ whole genome shotgun (WGS) entry which is preliminary data.</text>
</comment>
<reference evidence="2 3" key="1">
    <citation type="journal article" date="2011" name="PLoS Pathog.">
        <title>Endophytic Life Strategies Decoded by Genome and Transcriptome Analyses of the Mutualistic Root Symbiont Piriformospora indica.</title>
        <authorList>
            <person name="Zuccaro A."/>
            <person name="Lahrmann U."/>
            <person name="Guldener U."/>
            <person name="Langen G."/>
            <person name="Pfiffi S."/>
            <person name="Biedenkopf D."/>
            <person name="Wong P."/>
            <person name="Samans B."/>
            <person name="Grimm C."/>
            <person name="Basiewicz M."/>
            <person name="Murat C."/>
            <person name="Martin F."/>
            <person name="Kogel K.H."/>
        </authorList>
    </citation>
    <scope>NUCLEOTIDE SEQUENCE [LARGE SCALE GENOMIC DNA]</scope>
    <source>
        <strain evidence="2 3">DSM 11827</strain>
    </source>
</reference>
<dbReference type="PROSITE" id="PS50181">
    <property type="entry name" value="FBOX"/>
    <property type="match status" value="1"/>
</dbReference>
<organism evidence="2 3">
    <name type="scientific">Serendipita indica (strain DSM 11827)</name>
    <name type="common">Root endophyte fungus</name>
    <name type="synonym">Piriformospora indica</name>
    <dbReference type="NCBI Taxonomy" id="1109443"/>
    <lineage>
        <taxon>Eukaryota</taxon>
        <taxon>Fungi</taxon>
        <taxon>Dikarya</taxon>
        <taxon>Basidiomycota</taxon>
        <taxon>Agaricomycotina</taxon>
        <taxon>Agaricomycetes</taxon>
        <taxon>Sebacinales</taxon>
        <taxon>Serendipitaceae</taxon>
        <taxon>Serendipita</taxon>
    </lineage>
</organism>
<protein>
    <recommendedName>
        <fullName evidence="1">F-box domain-containing protein</fullName>
    </recommendedName>
</protein>
<feature type="domain" description="F-box" evidence="1">
    <location>
        <begin position="1"/>
        <end position="43"/>
    </location>
</feature>
<evidence type="ECO:0000313" key="2">
    <source>
        <dbReference type="EMBL" id="CCA67839.1"/>
    </source>
</evidence>
<dbReference type="HOGENOM" id="CLU_601457_0_0_1"/>
<sequence length="455" mass="51589">MDTFPDELLIALLPTLRRSDIRNLSLVNRRFAIVTIPRRFDVLRLGQNLPHIAPLLHQQPYHANCVKKLIINLSPNQSNDYLANVLEECAPLLKNVTTLSWKQPETSDISCLPSALAEHITNLEFFEVRTVSLLSPDPSLTSTEALTNHMFPNLRHFTLWSTSRHYARFDDAQISTLLNTFVTLTTLILDSLHPWECQHLRLPCLENVVIRYLSYGFTSDQLSGLLGAPSLARVDIGTTSDARPIIDWLSHNPIYRDFRSLRLVTRPVNYDGGESLYAHLAQFFSSHPTIEEFDIYSPGRVLQRNLRGLLKAAPNLKRFGTAIQSDMDDGYEAFLTITSSLPRDLTKLELRGVPNPYDGTKLKMIAKRLPKLEYLELNSSCYKPLLKEKRTVMNIAMTVRSVGWIELENVWRVIRNGGGREPTLIKASQGSSAVYEASAPRSFEPKWLSTAPFFS</sequence>
<dbReference type="Proteomes" id="UP000007148">
    <property type="component" value="Unassembled WGS sequence"/>
</dbReference>
<accession>G4T946</accession>
<dbReference type="InParanoid" id="G4T946"/>
<proteinExistence type="predicted"/>
<name>G4T946_SERID</name>
<dbReference type="InterPro" id="IPR032675">
    <property type="entry name" value="LRR_dom_sf"/>
</dbReference>
<evidence type="ECO:0000259" key="1">
    <source>
        <dbReference type="PROSITE" id="PS50181"/>
    </source>
</evidence>
<dbReference type="EMBL" id="CAFZ01000021">
    <property type="protein sequence ID" value="CCA67839.1"/>
    <property type="molecule type" value="Genomic_DNA"/>
</dbReference>
<dbReference type="AlphaFoldDB" id="G4T946"/>
<dbReference type="InterPro" id="IPR001810">
    <property type="entry name" value="F-box_dom"/>
</dbReference>